<dbReference type="PANTHER" id="PTHR37897:SF1">
    <property type="entry name" value="DUF3741 DOMAIN-CONTAINING PROTEIN"/>
    <property type="match status" value="1"/>
</dbReference>
<evidence type="ECO:0000313" key="2">
    <source>
        <dbReference type="EMBL" id="JAD66924.1"/>
    </source>
</evidence>
<name>A0A0A9BS80_ARUDO</name>
<proteinExistence type="predicted"/>
<sequence length="95" mass="10071">MGLEAVPVPVRGGPRRRKASGMPAAACGGGVRKQRLRRTGQEELAFQKGRLFMELNGYDDLGSGTCQAGALLSGVGPDVSGVGRDGNGWEFRLRR</sequence>
<reference evidence="2" key="1">
    <citation type="submission" date="2014-09" db="EMBL/GenBank/DDBJ databases">
        <authorList>
            <person name="Magalhaes I.L.F."/>
            <person name="Oliveira U."/>
            <person name="Santos F.R."/>
            <person name="Vidigal T.H.D.A."/>
            <person name="Brescovit A.D."/>
            <person name="Santos A.J."/>
        </authorList>
    </citation>
    <scope>NUCLEOTIDE SEQUENCE</scope>
    <source>
        <tissue evidence="2">Shoot tissue taken approximately 20 cm above the soil surface</tissue>
    </source>
</reference>
<feature type="compositionally biased region" description="Low complexity" evidence="1">
    <location>
        <begin position="1"/>
        <end position="12"/>
    </location>
</feature>
<evidence type="ECO:0000256" key="1">
    <source>
        <dbReference type="SAM" id="MobiDB-lite"/>
    </source>
</evidence>
<protein>
    <submittedName>
        <fullName evidence="2">Uncharacterized protein</fullName>
    </submittedName>
</protein>
<dbReference type="EMBL" id="GBRH01230971">
    <property type="protein sequence ID" value="JAD66924.1"/>
    <property type="molecule type" value="Transcribed_RNA"/>
</dbReference>
<feature type="region of interest" description="Disordered" evidence="1">
    <location>
        <begin position="1"/>
        <end position="33"/>
    </location>
</feature>
<dbReference type="PANTHER" id="PTHR37897">
    <property type="entry name" value="DNAK FAMILY PROTEIN"/>
    <property type="match status" value="1"/>
</dbReference>
<accession>A0A0A9BS80</accession>
<dbReference type="AlphaFoldDB" id="A0A0A9BS80"/>
<organism evidence="2">
    <name type="scientific">Arundo donax</name>
    <name type="common">Giant reed</name>
    <name type="synonym">Donax arundinaceus</name>
    <dbReference type="NCBI Taxonomy" id="35708"/>
    <lineage>
        <taxon>Eukaryota</taxon>
        <taxon>Viridiplantae</taxon>
        <taxon>Streptophyta</taxon>
        <taxon>Embryophyta</taxon>
        <taxon>Tracheophyta</taxon>
        <taxon>Spermatophyta</taxon>
        <taxon>Magnoliopsida</taxon>
        <taxon>Liliopsida</taxon>
        <taxon>Poales</taxon>
        <taxon>Poaceae</taxon>
        <taxon>PACMAD clade</taxon>
        <taxon>Arundinoideae</taxon>
        <taxon>Arundineae</taxon>
        <taxon>Arundo</taxon>
    </lineage>
</organism>
<reference evidence="2" key="2">
    <citation type="journal article" date="2015" name="Data Brief">
        <title>Shoot transcriptome of the giant reed, Arundo donax.</title>
        <authorList>
            <person name="Barrero R.A."/>
            <person name="Guerrero F.D."/>
            <person name="Moolhuijzen P."/>
            <person name="Goolsby J.A."/>
            <person name="Tidwell J."/>
            <person name="Bellgard S.E."/>
            <person name="Bellgard M.I."/>
        </authorList>
    </citation>
    <scope>NUCLEOTIDE SEQUENCE</scope>
    <source>
        <tissue evidence="2">Shoot tissue taken approximately 20 cm above the soil surface</tissue>
    </source>
</reference>